<evidence type="ECO:0000313" key="2">
    <source>
        <dbReference type="Proteomes" id="UP000245790"/>
    </source>
</evidence>
<dbReference type="EMBL" id="QGGU01000002">
    <property type="protein sequence ID" value="PWK53765.1"/>
    <property type="molecule type" value="Genomic_DNA"/>
</dbReference>
<gene>
    <name evidence="1" type="ORF">C8D97_102154</name>
</gene>
<accession>A0A316G058</accession>
<organism evidence="1 2">
    <name type="scientific">Pleionea mediterranea</name>
    <dbReference type="NCBI Taxonomy" id="523701"/>
    <lineage>
        <taxon>Bacteria</taxon>
        <taxon>Pseudomonadati</taxon>
        <taxon>Pseudomonadota</taxon>
        <taxon>Gammaproteobacteria</taxon>
        <taxon>Oceanospirillales</taxon>
        <taxon>Pleioneaceae</taxon>
        <taxon>Pleionea</taxon>
    </lineage>
</organism>
<protein>
    <submittedName>
        <fullName evidence="1">Putative redox protein</fullName>
    </submittedName>
</protein>
<dbReference type="Gene3D" id="2.20.25.10">
    <property type="match status" value="1"/>
</dbReference>
<dbReference type="SUPFAM" id="SSF82784">
    <property type="entry name" value="OsmC-like"/>
    <property type="match status" value="1"/>
</dbReference>
<dbReference type="Pfam" id="PF02566">
    <property type="entry name" value="OsmC"/>
    <property type="match status" value="1"/>
</dbReference>
<evidence type="ECO:0000313" key="1">
    <source>
        <dbReference type="EMBL" id="PWK53765.1"/>
    </source>
</evidence>
<dbReference type="InterPro" id="IPR036102">
    <property type="entry name" value="OsmC/Ohrsf"/>
</dbReference>
<proteinExistence type="predicted"/>
<dbReference type="Gene3D" id="3.30.300.20">
    <property type="match status" value="1"/>
</dbReference>
<sequence length="134" mass="14838">MKAKVEWQGNLNFLGHSDSGRQLALSGDGEHLSPMEVVLQAVGGCSSIDVVMILQKARQDVTDCYCELEAERAETDPKVFTRIKAHYVISGNNLSEKQVKRACDLSMEKYCSVSLMLKGNVDIEHSFEIRDSAS</sequence>
<comment type="caution">
    <text evidence="1">The sequence shown here is derived from an EMBL/GenBank/DDBJ whole genome shotgun (WGS) entry which is preliminary data.</text>
</comment>
<dbReference type="AlphaFoldDB" id="A0A316G058"/>
<dbReference type="PANTHER" id="PTHR34352:SF1">
    <property type="entry name" value="PROTEIN YHFA"/>
    <property type="match status" value="1"/>
</dbReference>
<dbReference type="PANTHER" id="PTHR34352">
    <property type="entry name" value="PROTEIN YHFA"/>
    <property type="match status" value="1"/>
</dbReference>
<dbReference type="InterPro" id="IPR015946">
    <property type="entry name" value="KH_dom-like_a/b"/>
</dbReference>
<name>A0A316G058_9GAMM</name>
<dbReference type="InterPro" id="IPR003718">
    <property type="entry name" value="OsmC/Ohr_fam"/>
</dbReference>
<dbReference type="NCBIfam" id="NF008009">
    <property type="entry name" value="PRK10738.1"/>
    <property type="match status" value="1"/>
</dbReference>
<keyword evidence="2" id="KW-1185">Reference proteome</keyword>
<dbReference type="Proteomes" id="UP000245790">
    <property type="component" value="Unassembled WGS sequence"/>
</dbReference>
<reference evidence="1 2" key="1">
    <citation type="submission" date="2018-05" db="EMBL/GenBank/DDBJ databases">
        <title>Genomic Encyclopedia of Type Strains, Phase IV (KMG-IV): sequencing the most valuable type-strain genomes for metagenomic binning, comparative biology and taxonomic classification.</title>
        <authorList>
            <person name="Goeker M."/>
        </authorList>
    </citation>
    <scope>NUCLEOTIDE SEQUENCE [LARGE SCALE GENOMIC DNA]</scope>
    <source>
        <strain evidence="1 2">DSM 25350</strain>
    </source>
</reference>
<dbReference type="RefSeq" id="WP_109761829.1">
    <property type="nucleotide sequence ID" value="NZ_QGGU01000002.1"/>
</dbReference>
<dbReference type="OrthoDB" id="9804010at2"/>